<sequence>MKTSQLAPAERDAIFRAAGFRKQNGGWTNCDGNGEGRLDDEWVDGGAIRDLDGDGQAEIILVDSGIACHGMTGQGYAIMASSPAGWKSVHSNSGIPKFLATRGAGGWQDIEVGGPGFCFPVLRWNGKEYALLRHQYEGKPCRLPG</sequence>
<dbReference type="RefSeq" id="WP_315725300.1">
    <property type="nucleotide sequence ID" value="NZ_JAVUPU010000003.1"/>
</dbReference>
<keyword evidence="2" id="KW-1185">Reference proteome</keyword>
<organism evidence="1 2">
    <name type="scientific">Sphingosinicella rhizophila</name>
    <dbReference type="NCBI Taxonomy" id="3050082"/>
    <lineage>
        <taxon>Bacteria</taxon>
        <taxon>Pseudomonadati</taxon>
        <taxon>Pseudomonadota</taxon>
        <taxon>Alphaproteobacteria</taxon>
        <taxon>Sphingomonadales</taxon>
        <taxon>Sphingosinicellaceae</taxon>
        <taxon>Sphingosinicella</taxon>
    </lineage>
</organism>
<accession>A0ABU3Q640</accession>
<evidence type="ECO:0008006" key="3">
    <source>
        <dbReference type="Google" id="ProtNLM"/>
    </source>
</evidence>
<protein>
    <recommendedName>
        <fullName evidence="3">FG-GAP repeat protein</fullName>
    </recommendedName>
</protein>
<gene>
    <name evidence="1" type="ORF">RQX22_07930</name>
</gene>
<evidence type="ECO:0000313" key="2">
    <source>
        <dbReference type="Proteomes" id="UP001259572"/>
    </source>
</evidence>
<reference evidence="1 2" key="1">
    <citation type="submission" date="2023-05" db="EMBL/GenBank/DDBJ databases">
        <authorList>
            <person name="Guo Y."/>
        </authorList>
    </citation>
    <scope>NUCLEOTIDE SEQUENCE [LARGE SCALE GENOMIC DNA]</scope>
    <source>
        <strain evidence="1 2">GR2756</strain>
    </source>
</reference>
<dbReference type="Proteomes" id="UP001259572">
    <property type="component" value="Unassembled WGS sequence"/>
</dbReference>
<dbReference type="EMBL" id="JAVUPU010000003">
    <property type="protein sequence ID" value="MDT9598874.1"/>
    <property type="molecule type" value="Genomic_DNA"/>
</dbReference>
<evidence type="ECO:0000313" key="1">
    <source>
        <dbReference type="EMBL" id="MDT9598874.1"/>
    </source>
</evidence>
<comment type="caution">
    <text evidence="1">The sequence shown here is derived from an EMBL/GenBank/DDBJ whole genome shotgun (WGS) entry which is preliminary data.</text>
</comment>
<proteinExistence type="predicted"/>
<name>A0ABU3Q640_9SPHN</name>